<feature type="domain" description="EGF-like" evidence="7 8">
    <location>
        <begin position="236"/>
        <end position="247"/>
    </location>
</feature>
<name>A0A8J9W4B1_BRALA</name>
<dbReference type="FunFam" id="2.10.25.10:FF:000031">
    <property type="entry name" value="neurogenic locus notch homolog protein 3"/>
    <property type="match status" value="1"/>
</dbReference>
<accession>A0A8J9W4B1</accession>
<dbReference type="InterPro" id="IPR000152">
    <property type="entry name" value="EGF-type_Asp/Asn_hydroxyl_site"/>
</dbReference>
<dbReference type="GO" id="GO:0007219">
    <property type="term" value="P:Notch signaling pathway"/>
    <property type="evidence" value="ECO:0007669"/>
    <property type="project" value="TreeGrafter"/>
</dbReference>
<dbReference type="AlphaFoldDB" id="A0A8J9W4B1"/>
<dbReference type="GO" id="GO:0005112">
    <property type="term" value="F:Notch binding"/>
    <property type="evidence" value="ECO:0007669"/>
    <property type="project" value="TreeGrafter"/>
</dbReference>
<dbReference type="PROSITE" id="PS00022">
    <property type="entry name" value="EGF_1"/>
    <property type="match status" value="2"/>
</dbReference>
<proteinExistence type="predicted"/>
<dbReference type="InterPro" id="IPR001881">
    <property type="entry name" value="EGF-like_Ca-bd_dom"/>
</dbReference>
<dbReference type="SMART" id="SM00181">
    <property type="entry name" value="EGF"/>
    <property type="match status" value="2"/>
</dbReference>
<dbReference type="PANTHER" id="PTHR12916">
    <property type="entry name" value="CYTOCHROME C OXIDASE POLYPEPTIDE VIC-2"/>
    <property type="match status" value="1"/>
</dbReference>
<dbReference type="Gene3D" id="2.10.25.10">
    <property type="entry name" value="Laminin"/>
    <property type="match status" value="2"/>
</dbReference>
<feature type="transmembrane region" description="Helical" evidence="6">
    <location>
        <begin position="73"/>
        <end position="92"/>
    </location>
</feature>
<keyword evidence="6" id="KW-0472">Membrane</keyword>
<evidence type="ECO:0000256" key="4">
    <source>
        <dbReference type="ARBA" id="ARBA00023180"/>
    </source>
</evidence>
<dbReference type="InterPro" id="IPR018097">
    <property type="entry name" value="EGF_Ca-bd_CS"/>
</dbReference>
<keyword evidence="6" id="KW-1133">Transmembrane helix</keyword>
<feature type="region of interest" description="Disordered" evidence="5">
    <location>
        <begin position="462"/>
        <end position="492"/>
    </location>
</feature>
<feature type="domain" description="EGF-like" evidence="7 8">
    <location>
        <begin position="198"/>
        <end position="209"/>
    </location>
</feature>
<dbReference type="EMBL" id="OV696695">
    <property type="protein sequence ID" value="CAH1239113.1"/>
    <property type="molecule type" value="Genomic_DNA"/>
</dbReference>
<dbReference type="PROSITE" id="PS01186">
    <property type="entry name" value="EGF_2"/>
    <property type="match status" value="2"/>
</dbReference>
<evidence type="ECO:0000313" key="10">
    <source>
        <dbReference type="Proteomes" id="UP000838412"/>
    </source>
</evidence>
<dbReference type="Proteomes" id="UP000838412">
    <property type="component" value="Chromosome 10"/>
</dbReference>
<sequence length="606" mass="66343">MQSGAVVPQRRRSPGLTVGIRSPAGPVKRYQPASVRSLRHTHPTIPFPTHSERGQVVGCVFSNLQKRRGDKMALCHVMVFVGMVVAAAPFVIGTDLSASGYNVCSRQEEYQQPYTVTVLASRRQVYYTRSWGFQCRRYRWVYSTQHMTRQRTVYRVVYQCCAGWQQSGSVCSIHIDECSYNPCKNVTTCHDGLNSYTCECATGWLGLLCDNDIDECSSNPCQNGATCHDGLTSYTCDCASGWEGLNCENGPVMETSPSTLTTKPGVTSDNEPELTVLARLNVSLTLTAPRSVTLSSLRNSIIESLEQQTGVFCKAQCEIGEIFLLDVTDPNGARKKRQAADDEIQFNVIIQLIVLANQEKSYTSNATVAAENLIQEKAEALRKLARSGILSVSIDGEKYRLMDNSDNSKSCPPGQDYNTDGSCEKERNTAQWLIGVICAAVLVIIIIAVVAVLIYRRKHKPSASLHGKSGNEMTNLETPGRRRDHTGSDGSVDNIIYNTDDEGFVDNVIYNAVDAGTDDNAIYNAVDAGTMGNAIYNADDAGTMDNAIYNADDAGTVDNAIYNTDDTRAVDNAIYNAVDAWTEDNAIYNADDAGTVDNATQNVQRR</sequence>
<keyword evidence="4" id="KW-0325">Glycoprotein</keyword>
<organism evidence="9 10">
    <name type="scientific">Branchiostoma lanceolatum</name>
    <name type="common">Common lancelet</name>
    <name type="synonym">Amphioxus lanceolatum</name>
    <dbReference type="NCBI Taxonomy" id="7740"/>
    <lineage>
        <taxon>Eukaryota</taxon>
        <taxon>Metazoa</taxon>
        <taxon>Chordata</taxon>
        <taxon>Cephalochordata</taxon>
        <taxon>Leptocardii</taxon>
        <taxon>Amphioxiformes</taxon>
        <taxon>Branchiostomatidae</taxon>
        <taxon>Branchiostoma</taxon>
    </lineage>
</organism>
<evidence type="ECO:0000259" key="8">
    <source>
        <dbReference type="PROSITE" id="PS01186"/>
    </source>
</evidence>
<protein>
    <submittedName>
        <fullName evidence="9">NOTCH1 protein</fullName>
    </submittedName>
</protein>
<feature type="region of interest" description="Disordered" evidence="5">
    <location>
        <begin position="1"/>
        <end position="35"/>
    </location>
</feature>
<evidence type="ECO:0000256" key="2">
    <source>
        <dbReference type="ARBA" id="ARBA00022737"/>
    </source>
</evidence>
<keyword evidence="10" id="KW-1185">Reference proteome</keyword>
<dbReference type="PRINTS" id="PR00010">
    <property type="entry name" value="EGFBLOOD"/>
</dbReference>
<dbReference type="SUPFAM" id="SSF57196">
    <property type="entry name" value="EGF/Laminin"/>
    <property type="match status" value="2"/>
</dbReference>
<dbReference type="FunFam" id="2.10.25.10:FF:000006">
    <property type="entry name" value="Versican core protein-like isoform 1"/>
    <property type="match status" value="1"/>
</dbReference>
<gene>
    <name evidence="9" type="primary">NOTCH1</name>
    <name evidence="9" type="ORF">BLAG_LOCUS3489</name>
</gene>
<dbReference type="CDD" id="cd00054">
    <property type="entry name" value="EGF_CA"/>
    <property type="match status" value="2"/>
</dbReference>
<feature type="transmembrane region" description="Helical" evidence="6">
    <location>
        <begin position="432"/>
        <end position="455"/>
    </location>
</feature>
<reference evidence="9" key="1">
    <citation type="submission" date="2022-01" db="EMBL/GenBank/DDBJ databases">
        <authorList>
            <person name="Braso-Vives M."/>
        </authorList>
    </citation>
    <scope>NUCLEOTIDE SEQUENCE</scope>
</reference>
<keyword evidence="2" id="KW-0677">Repeat</keyword>
<dbReference type="OrthoDB" id="283575at2759"/>
<dbReference type="InterPro" id="IPR000742">
    <property type="entry name" value="EGF"/>
</dbReference>
<keyword evidence="3" id="KW-1015">Disulfide bond</keyword>
<dbReference type="PANTHER" id="PTHR12916:SF9">
    <property type="entry name" value="NEUROGENIC LOCUS NOTCH HOMOLOG PROTEIN 1-RELATED"/>
    <property type="match status" value="1"/>
</dbReference>
<dbReference type="SMART" id="SM00179">
    <property type="entry name" value="EGF_CA"/>
    <property type="match status" value="2"/>
</dbReference>
<dbReference type="PROSITE" id="PS00010">
    <property type="entry name" value="ASX_HYDROXYL"/>
    <property type="match status" value="2"/>
</dbReference>
<evidence type="ECO:0000256" key="3">
    <source>
        <dbReference type="ARBA" id="ARBA00023157"/>
    </source>
</evidence>
<evidence type="ECO:0000259" key="7">
    <source>
        <dbReference type="PROSITE" id="PS00022"/>
    </source>
</evidence>
<keyword evidence="6" id="KW-0812">Transmembrane</keyword>
<evidence type="ECO:0000256" key="5">
    <source>
        <dbReference type="SAM" id="MobiDB-lite"/>
    </source>
</evidence>
<evidence type="ECO:0000256" key="1">
    <source>
        <dbReference type="ARBA" id="ARBA00022536"/>
    </source>
</evidence>
<dbReference type="Pfam" id="PF00008">
    <property type="entry name" value="EGF"/>
    <property type="match status" value="2"/>
</dbReference>
<dbReference type="PROSITE" id="PS01187">
    <property type="entry name" value="EGF_CA"/>
    <property type="match status" value="1"/>
</dbReference>
<dbReference type="GO" id="GO:0005509">
    <property type="term" value="F:calcium ion binding"/>
    <property type="evidence" value="ECO:0007669"/>
    <property type="project" value="InterPro"/>
</dbReference>
<evidence type="ECO:0000256" key="6">
    <source>
        <dbReference type="SAM" id="Phobius"/>
    </source>
</evidence>
<keyword evidence="1" id="KW-0245">EGF-like domain</keyword>
<evidence type="ECO:0000313" key="9">
    <source>
        <dbReference type="EMBL" id="CAH1239113.1"/>
    </source>
</evidence>